<evidence type="ECO:0000256" key="5">
    <source>
        <dbReference type="RuleBase" id="RU367022"/>
    </source>
</evidence>
<comment type="subcellular location">
    <subcellularLocation>
        <location evidence="1 5">Membrane</location>
        <topology evidence="1 5">Multi-pass membrane protein</topology>
    </subcellularLocation>
</comment>
<comment type="similarity">
    <text evidence="5">Belongs to the copper transporter (Ctr) (TC 1.A.56) family. SLC31A subfamily.</text>
</comment>
<dbReference type="InterPro" id="IPR007274">
    <property type="entry name" value="Cop_transporter"/>
</dbReference>
<comment type="caution">
    <text evidence="6">The sequence shown here is derived from an EMBL/GenBank/DDBJ whole genome shotgun (WGS) entry which is preliminary data.</text>
</comment>
<feature type="transmembrane region" description="Helical" evidence="5">
    <location>
        <begin position="69"/>
        <end position="93"/>
    </location>
</feature>
<evidence type="ECO:0000256" key="4">
    <source>
        <dbReference type="ARBA" id="ARBA00023136"/>
    </source>
</evidence>
<evidence type="ECO:0000256" key="1">
    <source>
        <dbReference type="ARBA" id="ARBA00004141"/>
    </source>
</evidence>
<dbReference type="GO" id="GO:0005375">
    <property type="term" value="F:copper ion transmembrane transporter activity"/>
    <property type="evidence" value="ECO:0007669"/>
    <property type="project" value="UniProtKB-UniRule"/>
</dbReference>
<keyword evidence="2 5" id="KW-0812">Transmembrane</keyword>
<keyword evidence="5" id="KW-0187">Copper transport</keyword>
<keyword evidence="4 5" id="KW-0472">Membrane</keyword>
<dbReference type="Proteomes" id="UP000807342">
    <property type="component" value="Unassembled WGS sequence"/>
</dbReference>
<dbReference type="Pfam" id="PF04145">
    <property type="entry name" value="Ctr"/>
    <property type="match status" value="1"/>
</dbReference>
<keyword evidence="7" id="KW-1185">Reference proteome</keyword>
<sequence length="112" mass="12367">MSSAFEAQWAQRALRTQTLTPPTLEKLQLSVASSEESTKKQRPLPLRTIPPFIARIDIPRGILYGFKRLLGFILMLAVMTFHAGYFISILAGLGLGEILFGRIGARAAEANH</sequence>
<keyword evidence="3 5" id="KW-1133">Transmembrane helix</keyword>
<keyword evidence="5" id="KW-0406">Ion transport</keyword>
<keyword evidence="5" id="KW-0186">Copper</keyword>
<dbReference type="AlphaFoldDB" id="A0A9P6C7D5"/>
<reference evidence="6" key="1">
    <citation type="submission" date="2020-11" db="EMBL/GenBank/DDBJ databases">
        <authorList>
            <consortium name="DOE Joint Genome Institute"/>
            <person name="Ahrendt S."/>
            <person name="Riley R."/>
            <person name="Andreopoulos W."/>
            <person name="Labutti K."/>
            <person name="Pangilinan J."/>
            <person name="Ruiz-Duenas F.J."/>
            <person name="Barrasa J.M."/>
            <person name="Sanchez-Garcia M."/>
            <person name="Camarero S."/>
            <person name="Miyauchi S."/>
            <person name="Serrano A."/>
            <person name="Linde D."/>
            <person name="Babiker R."/>
            <person name="Drula E."/>
            <person name="Ayuso-Fernandez I."/>
            <person name="Pacheco R."/>
            <person name="Padilla G."/>
            <person name="Ferreira P."/>
            <person name="Barriuso J."/>
            <person name="Kellner H."/>
            <person name="Castanera R."/>
            <person name="Alfaro M."/>
            <person name="Ramirez L."/>
            <person name="Pisabarro A.G."/>
            <person name="Kuo A."/>
            <person name="Tritt A."/>
            <person name="Lipzen A."/>
            <person name="He G."/>
            <person name="Yan M."/>
            <person name="Ng V."/>
            <person name="Cullen D."/>
            <person name="Martin F."/>
            <person name="Rosso M.-N."/>
            <person name="Henrissat B."/>
            <person name="Hibbett D."/>
            <person name="Martinez A.T."/>
            <person name="Grigoriev I.V."/>
        </authorList>
    </citation>
    <scope>NUCLEOTIDE SEQUENCE</scope>
    <source>
        <strain evidence="6">MF-IS2</strain>
    </source>
</reference>
<proteinExistence type="inferred from homology"/>
<evidence type="ECO:0000256" key="3">
    <source>
        <dbReference type="ARBA" id="ARBA00022989"/>
    </source>
</evidence>
<evidence type="ECO:0000256" key="2">
    <source>
        <dbReference type="ARBA" id="ARBA00022692"/>
    </source>
</evidence>
<accession>A0A9P6C7D5</accession>
<name>A0A9P6C7D5_9AGAR</name>
<gene>
    <name evidence="6" type="ORF">P691DRAFT_806879</name>
</gene>
<dbReference type="PANTHER" id="PTHR12483">
    <property type="entry name" value="SOLUTE CARRIER FAMILY 31 COPPER TRANSPORTERS"/>
    <property type="match status" value="1"/>
</dbReference>
<dbReference type="OrthoDB" id="73901at2759"/>
<protein>
    <recommendedName>
        <fullName evidence="5">Copper transport protein</fullName>
    </recommendedName>
</protein>
<evidence type="ECO:0000313" key="7">
    <source>
        <dbReference type="Proteomes" id="UP000807342"/>
    </source>
</evidence>
<keyword evidence="5" id="KW-0813">Transport</keyword>
<dbReference type="GO" id="GO:0005886">
    <property type="term" value="C:plasma membrane"/>
    <property type="evidence" value="ECO:0007669"/>
    <property type="project" value="TreeGrafter"/>
</dbReference>
<organism evidence="6 7">
    <name type="scientific">Macrolepiota fuliginosa MF-IS2</name>
    <dbReference type="NCBI Taxonomy" id="1400762"/>
    <lineage>
        <taxon>Eukaryota</taxon>
        <taxon>Fungi</taxon>
        <taxon>Dikarya</taxon>
        <taxon>Basidiomycota</taxon>
        <taxon>Agaricomycotina</taxon>
        <taxon>Agaricomycetes</taxon>
        <taxon>Agaricomycetidae</taxon>
        <taxon>Agaricales</taxon>
        <taxon>Agaricineae</taxon>
        <taxon>Agaricaceae</taxon>
        <taxon>Macrolepiota</taxon>
    </lineage>
</organism>
<dbReference type="PANTHER" id="PTHR12483:SF27">
    <property type="entry name" value="COPPER TRANSPORT PROTEIN CTR1"/>
    <property type="match status" value="1"/>
</dbReference>
<dbReference type="EMBL" id="MU151080">
    <property type="protein sequence ID" value="KAF9451780.1"/>
    <property type="molecule type" value="Genomic_DNA"/>
</dbReference>
<evidence type="ECO:0000313" key="6">
    <source>
        <dbReference type="EMBL" id="KAF9451780.1"/>
    </source>
</evidence>